<name>A0ABQ1G0Z3_9SPHN</name>
<keyword evidence="1" id="KW-0732">Signal</keyword>
<gene>
    <name evidence="2" type="ORF">GCM10011395_02040</name>
</gene>
<sequence>MMRRTFITATMVAMALAPLAAHADGTQDNSVGKALTQPLRDTRIKDEKIPEILQLAASAPYSSVNTRNCRAIAGEVRQLDEALGRDVDAPGVTKNQRAEMAALAARTAVNTLIPGLGIVRVLTGADKQQRRVEAAVYGGSVRRAYLKGIGLTRRCAVPAAPTAEAVSDVPELPGG</sequence>
<protein>
    <recommendedName>
        <fullName evidence="4">UrcA family protein</fullName>
    </recommendedName>
</protein>
<reference evidence="3" key="1">
    <citation type="journal article" date="2019" name="Int. J. Syst. Evol. Microbiol.">
        <title>The Global Catalogue of Microorganisms (GCM) 10K type strain sequencing project: providing services to taxonomists for standard genome sequencing and annotation.</title>
        <authorList>
            <consortium name="The Broad Institute Genomics Platform"/>
            <consortium name="The Broad Institute Genome Sequencing Center for Infectious Disease"/>
            <person name="Wu L."/>
            <person name="Ma J."/>
        </authorList>
    </citation>
    <scope>NUCLEOTIDE SEQUENCE [LARGE SCALE GENOMIC DNA]</scope>
    <source>
        <strain evidence="3">CGMCC 1.10106</strain>
    </source>
</reference>
<proteinExistence type="predicted"/>
<evidence type="ECO:0000256" key="1">
    <source>
        <dbReference type="SAM" id="SignalP"/>
    </source>
</evidence>
<dbReference type="Proteomes" id="UP000618591">
    <property type="component" value="Unassembled WGS sequence"/>
</dbReference>
<dbReference type="EMBL" id="BMDW01000001">
    <property type="protein sequence ID" value="GGA35260.1"/>
    <property type="molecule type" value="Genomic_DNA"/>
</dbReference>
<feature type="signal peptide" evidence="1">
    <location>
        <begin position="1"/>
        <end position="23"/>
    </location>
</feature>
<evidence type="ECO:0008006" key="4">
    <source>
        <dbReference type="Google" id="ProtNLM"/>
    </source>
</evidence>
<feature type="chain" id="PRO_5045353825" description="UrcA family protein" evidence="1">
    <location>
        <begin position="24"/>
        <end position="175"/>
    </location>
</feature>
<keyword evidence="3" id="KW-1185">Reference proteome</keyword>
<evidence type="ECO:0000313" key="2">
    <source>
        <dbReference type="EMBL" id="GGA35260.1"/>
    </source>
</evidence>
<organism evidence="2 3">
    <name type="scientific">Sphingomonas psychrolutea</name>
    <dbReference type="NCBI Taxonomy" id="1259676"/>
    <lineage>
        <taxon>Bacteria</taxon>
        <taxon>Pseudomonadati</taxon>
        <taxon>Pseudomonadota</taxon>
        <taxon>Alphaproteobacteria</taxon>
        <taxon>Sphingomonadales</taxon>
        <taxon>Sphingomonadaceae</taxon>
        <taxon>Sphingomonas</taxon>
    </lineage>
</organism>
<comment type="caution">
    <text evidence="2">The sequence shown here is derived from an EMBL/GenBank/DDBJ whole genome shotgun (WGS) entry which is preliminary data.</text>
</comment>
<accession>A0ABQ1G0Z3</accession>
<dbReference type="RefSeq" id="WP_229732742.1">
    <property type="nucleotide sequence ID" value="NZ_BMDW01000001.1"/>
</dbReference>
<evidence type="ECO:0000313" key="3">
    <source>
        <dbReference type="Proteomes" id="UP000618591"/>
    </source>
</evidence>